<organism evidence="4 5">
    <name type="scientific">Mycolicibacterium parafortuitum</name>
    <name type="common">Mycobacterium parafortuitum</name>
    <dbReference type="NCBI Taxonomy" id="39692"/>
    <lineage>
        <taxon>Bacteria</taxon>
        <taxon>Bacillati</taxon>
        <taxon>Actinomycetota</taxon>
        <taxon>Actinomycetes</taxon>
        <taxon>Mycobacteriales</taxon>
        <taxon>Mycobacteriaceae</taxon>
        <taxon>Mycolicibacterium</taxon>
    </lineage>
</organism>
<sequence>MLRIALIAHAHFPIREPFAGGIEAHVFHLTRALVARGHAVTLFAAPGTDLGCNDPALTIRELPRTEAASLPWPLPGAVKESHHRAFTGLMADLAAAEDSFDVVHNHSLNPVPVRAATRLRAPVLTTLHTPPFPMLEAAVGAVARTRLMFAAVSERSAASWAHVGIRRLTVVRNGIDVEDWPLGAGGDHLVWSGRIMPEKAPHLAIDAAQRAGRRLVLAGPVTDPDYFRLDIEPRLDDRVTYAGHLDREVLAVLIGGAAAALVTPVWDEPYGQVAAEAMACGTPVVAFATGGLPELVDERCGCLVPPGDVDAMADAVADAARLSRPLVRKVAVAEHGLAAMVDNYVTLYQALVAERGSY</sequence>
<protein>
    <submittedName>
        <fullName evidence="4">Glycosyl transferase family 1</fullName>
    </submittedName>
</protein>
<accession>A0A7I7U1G3</accession>
<dbReference type="Gene3D" id="3.40.50.2000">
    <property type="entry name" value="Glycogen Phosphorylase B"/>
    <property type="match status" value="2"/>
</dbReference>
<dbReference type="GO" id="GO:0016757">
    <property type="term" value="F:glycosyltransferase activity"/>
    <property type="evidence" value="ECO:0007669"/>
    <property type="project" value="UniProtKB-KW"/>
</dbReference>
<dbReference type="Pfam" id="PF13692">
    <property type="entry name" value="Glyco_trans_1_4"/>
    <property type="match status" value="1"/>
</dbReference>
<keyword evidence="2 4" id="KW-0808">Transferase</keyword>
<dbReference type="PANTHER" id="PTHR12526">
    <property type="entry name" value="GLYCOSYLTRANSFERASE"/>
    <property type="match status" value="1"/>
</dbReference>
<feature type="domain" description="Glycosyltransferase subfamily 4-like N-terminal" evidence="3">
    <location>
        <begin position="20"/>
        <end position="178"/>
    </location>
</feature>
<dbReference type="RefSeq" id="WP_337781385.1">
    <property type="nucleotide sequence ID" value="NZ_AP022598.1"/>
</dbReference>
<dbReference type="AlphaFoldDB" id="A0A7I7U1G3"/>
<gene>
    <name evidence="4" type="ORF">MPRF_11150</name>
</gene>
<dbReference type="Proteomes" id="UP000466554">
    <property type="component" value="Chromosome"/>
</dbReference>
<evidence type="ECO:0000259" key="3">
    <source>
        <dbReference type="Pfam" id="PF13439"/>
    </source>
</evidence>
<evidence type="ECO:0000313" key="4">
    <source>
        <dbReference type="EMBL" id="BBY74216.1"/>
    </source>
</evidence>
<evidence type="ECO:0000256" key="2">
    <source>
        <dbReference type="ARBA" id="ARBA00022679"/>
    </source>
</evidence>
<dbReference type="PANTHER" id="PTHR12526:SF595">
    <property type="entry name" value="BLL5217 PROTEIN"/>
    <property type="match status" value="1"/>
</dbReference>
<evidence type="ECO:0000256" key="1">
    <source>
        <dbReference type="ARBA" id="ARBA00022676"/>
    </source>
</evidence>
<reference evidence="4 5" key="1">
    <citation type="journal article" date="2019" name="Emerg. Microbes Infect.">
        <title>Comprehensive subspecies identification of 175 nontuberculous mycobacteria species based on 7547 genomic profiles.</title>
        <authorList>
            <person name="Matsumoto Y."/>
            <person name="Kinjo T."/>
            <person name="Motooka D."/>
            <person name="Nabeya D."/>
            <person name="Jung N."/>
            <person name="Uechi K."/>
            <person name="Horii T."/>
            <person name="Iida T."/>
            <person name="Fujita J."/>
            <person name="Nakamura S."/>
        </authorList>
    </citation>
    <scope>NUCLEOTIDE SEQUENCE [LARGE SCALE GENOMIC DNA]</scope>
    <source>
        <strain evidence="4 5">JCM 6367</strain>
    </source>
</reference>
<dbReference type="InterPro" id="IPR028098">
    <property type="entry name" value="Glyco_trans_4-like_N"/>
</dbReference>
<dbReference type="EMBL" id="AP022598">
    <property type="protein sequence ID" value="BBY74216.1"/>
    <property type="molecule type" value="Genomic_DNA"/>
</dbReference>
<name>A0A7I7U1G3_MYCPF</name>
<dbReference type="Pfam" id="PF13439">
    <property type="entry name" value="Glyco_transf_4"/>
    <property type="match status" value="1"/>
</dbReference>
<keyword evidence="1" id="KW-0328">Glycosyltransferase</keyword>
<dbReference type="SUPFAM" id="SSF53756">
    <property type="entry name" value="UDP-Glycosyltransferase/glycogen phosphorylase"/>
    <property type="match status" value="1"/>
</dbReference>
<proteinExistence type="predicted"/>
<evidence type="ECO:0000313" key="5">
    <source>
        <dbReference type="Proteomes" id="UP000466554"/>
    </source>
</evidence>